<feature type="signal peptide" evidence="2">
    <location>
        <begin position="1"/>
        <end position="18"/>
    </location>
</feature>
<keyword evidence="1" id="KW-1133">Transmembrane helix</keyword>
<reference evidence="3 4" key="1">
    <citation type="submission" date="2018-06" db="EMBL/GenBank/DDBJ databases">
        <authorList>
            <consortium name="Pathogen Informatics"/>
            <person name="Doyle S."/>
        </authorList>
    </citation>
    <scope>NUCLEOTIDE SEQUENCE [LARGE SCALE GENOMIC DNA]</scope>
    <source>
        <strain evidence="3 4">NCTC11388</strain>
    </source>
</reference>
<sequence>MRAWLLILMMGIANFVFAQHETDRQDHSTLGYLVIGLILIAVVVFTLYNKQKRRFND</sequence>
<keyword evidence="1" id="KW-0812">Transmembrane</keyword>
<evidence type="ECO:0008006" key="5">
    <source>
        <dbReference type="Google" id="ProtNLM"/>
    </source>
</evidence>
<organism evidence="3 4">
    <name type="scientific">Sphingobacterium spiritivorum</name>
    <name type="common">Flavobacterium spiritivorum</name>
    <dbReference type="NCBI Taxonomy" id="258"/>
    <lineage>
        <taxon>Bacteria</taxon>
        <taxon>Pseudomonadati</taxon>
        <taxon>Bacteroidota</taxon>
        <taxon>Sphingobacteriia</taxon>
        <taxon>Sphingobacteriales</taxon>
        <taxon>Sphingobacteriaceae</taxon>
        <taxon>Sphingobacterium</taxon>
    </lineage>
</organism>
<dbReference type="AlphaFoldDB" id="A0A380BLD5"/>
<feature type="transmembrane region" description="Helical" evidence="1">
    <location>
        <begin position="28"/>
        <end position="48"/>
    </location>
</feature>
<gene>
    <name evidence="3" type="ORF">NCTC11388_01222</name>
</gene>
<proteinExistence type="predicted"/>
<feature type="chain" id="PRO_5016929976" description="LPXTG cell wall anchor domain" evidence="2">
    <location>
        <begin position="19"/>
        <end position="57"/>
    </location>
</feature>
<name>A0A380BLD5_SPHSI</name>
<protein>
    <recommendedName>
        <fullName evidence="5">LPXTG cell wall anchor domain</fullName>
    </recommendedName>
</protein>
<keyword evidence="1" id="KW-0472">Membrane</keyword>
<evidence type="ECO:0000256" key="2">
    <source>
        <dbReference type="SAM" id="SignalP"/>
    </source>
</evidence>
<dbReference type="EMBL" id="UGYW01000002">
    <property type="protein sequence ID" value="SUJ03183.1"/>
    <property type="molecule type" value="Genomic_DNA"/>
</dbReference>
<accession>A0A380BLD5</accession>
<evidence type="ECO:0000313" key="3">
    <source>
        <dbReference type="EMBL" id="SUJ03183.1"/>
    </source>
</evidence>
<evidence type="ECO:0000313" key="4">
    <source>
        <dbReference type="Proteomes" id="UP000254893"/>
    </source>
</evidence>
<evidence type="ECO:0000256" key="1">
    <source>
        <dbReference type="SAM" id="Phobius"/>
    </source>
</evidence>
<dbReference type="Proteomes" id="UP000254893">
    <property type="component" value="Unassembled WGS sequence"/>
</dbReference>
<keyword evidence="2" id="KW-0732">Signal</keyword>